<comment type="caution">
    <text evidence="7">The sequence shown here is derived from an EMBL/GenBank/DDBJ whole genome shotgun (WGS) entry which is preliminary data.</text>
</comment>
<dbReference type="InterPro" id="IPR005113">
    <property type="entry name" value="uDENN_dom"/>
</dbReference>
<dbReference type="Gene3D" id="1.25.40.10">
    <property type="entry name" value="Tetratricopeptide repeat domain"/>
    <property type="match status" value="1"/>
</dbReference>
<evidence type="ECO:0000256" key="3">
    <source>
        <dbReference type="PROSITE-ProRule" id="PRU00708"/>
    </source>
</evidence>
<evidence type="ECO:0000259" key="5">
    <source>
        <dbReference type="PROSITE" id="PS50211"/>
    </source>
</evidence>
<dbReference type="Gene3D" id="3.40.50.11500">
    <property type="match status" value="1"/>
</dbReference>
<dbReference type="InterPro" id="IPR023341">
    <property type="entry name" value="MABP"/>
</dbReference>
<dbReference type="FunFam" id="2.100.10.50:FF:000001">
    <property type="entry name" value="DENN domain containing 4C"/>
    <property type="match status" value="1"/>
</dbReference>
<dbReference type="OrthoDB" id="75250at2759"/>
<feature type="compositionally biased region" description="Low complexity" evidence="4">
    <location>
        <begin position="1012"/>
        <end position="1027"/>
    </location>
</feature>
<name>A0A7J7SWG0_RHIFE</name>
<dbReference type="PROSITE" id="PS51498">
    <property type="entry name" value="MABP"/>
    <property type="match status" value="1"/>
</dbReference>
<dbReference type="PANTHER" id="PTHR12296:SF18">
    <property type="entry name" value="DENN DOMAIN-CONTAINING PROTEIN 4B"/>
    <property type="match status" value="1"/>
</dbReference>
<dbReference type="GO" id="GO:0005085">
    <property type="term" value="F:guanyl-nucleotide exchange factor activity"/>
    <property type="evidence" value="ECO:0007669"/>
    <property type="project" value="UniProtKB-KW"/>
</dbReference>
<evidence type="ECO:0000256" key="4">
    <source>
        <dbReference type="SAM" id="MobiDB-lite"/>
    </source>
</evidence>
<protein>
    <submittedName>
        <fullName evidence="7">DENN domain containing 4B</fullName>
    </submittedName>
</protein>
<dbReference type="PANTHER" id="PTHR12296">
    <property type="entry name" value="DENN DOMAIN-CONTAINING PROTEIN 4"/>
    <property type="match status" value="1"/>
</dbReference>
<dbReference type="InterPro" id="IPR011990">
    <property type="entry name" value="TPR-like_helical_dom_sf"/>
</dbReference>
<evidence type="ECO:0000256" key="2">
    <source>
        <dbReference type="ARBA" id="ARBA00022658"/>
    </source>
</evidence>
<feature type="region of interest" description="Disordered" evidence="4">
    <location>
        <begin position="1206"/>
        <end position="1233"/>
    </location>
</feature>
<dbReference type="InterPro" id="IPR037516">
    <property type="entry name" value="Tripartite_DENN"/>
</dbReference>
<gene>
    <name evidence="7" type="ORF">mRhiFer1_003827</name>
</gene>
<feature type="compositionally biased region" description="Low complexity" evidence="4">
    <location>
        <begin position="1057"/>
        <end position="1068"/>
    </location>
</feature>
<dbReference type="EMBL" id="JACAGC010000021">
    <property type="protein sequence ID" value="KAF6292741.1"/>
    <property type="molecule type" value="Genomic_DNA"/>
</dbReference>
<dbReference type="GO" id="GO:0005829">
    <property type="term" value="C:cytosol"/>
    <property type="evidence" value="ECO:0007669"/>
    <property type="project" value="UniProtKB-ARBA"/>
</dbReference>
<keyword evidence="1" id="KW-0597">Phosphoprotein</keyword>
<dbReference type="Proteomes" id="UP000585614">
    <property type="component" value="Unassembled WGS sequence"/>
</dbReference>
<dbReference type="FunFam" id="1.25.40.10:FF:000042">
    <property type="entry name" value="C-myc promoter-binding protein isoform X1"/>
    <property type="match status" value="1"/>
</dbReference>
<feature type="domain" description="UDENN" evidence="5">
    <location>
        <begin position="206"/>
        <end position="655"/>
    </location>
</feature>
<evidence type="ECO:0000259" key="6">
    <source>
        <dbReference type="PROSITE" id="PS51498"/>
    </source>
</evidence>
<feature type="region of interest" description="Disordered" evidence="4">
    <location>
        <begin position="996"/>
        <end position="1122"/>
    </location>
</feature>
<evidence type="ECO:0000313" key="8">
    <source>
        <dbReference type="Proteomes" id="UP000585614"/>
    </source>
</evidence>
<dbReference type="GO" id="GO:0032483">
    <property type="term" value="P:regulation of Rab protein signal transduction"/>
    <property type="evidence" value="ECO:0007669"/>
    <property type="project" value="TreeGrafter"/>
</dbReference>
<feature type="compositionally biased region" description="Low complexity" evidence="4">
    <location>
        <begin position="1108"/>
        <end position="1122"/>
    </location>
</feature>
<dbReference type="InterPro" id="IPR043153">
    <property type="entry name" value="DENN_C"/>
</dbReference>
<feature type="region of interest" description="Disordered" evidence="4">
    <location>
        <begin position="903"/>
        <end position="973"/>
    </location>
</feature>
<dbReference type="SMART" id="SM00800">
    <property type="entry name" value="uDENN"/>
    <property type="match status" value="1"/>
</dbReference>
<feature type="compositionally biased region" description="Low complexity" evidence="4">
    <location>
        <begin position="740"/>
        <end position="750"/>
    </location>
</feature>
<feature type="compositionally biased region" description="Low complexity" evidence="4">
    <location>
        <begin position="907"/>
        <end position="919"/>
    </location>
</feature>
<reference evidence="7 8" key="1">
    <citation type="journal article" date="2020" name="Nature">
        <title>Six reference-quality genomes reveal evolution of bat adaptations.</title>
        <authorList>
            <person name="Jebb D."/>
            <person name="Huang Z."/>
            <person name="Pippel M."/>
            <person name="Hughes G.M."/>
            <person name="Lavrichenko K."/>
            <person name="Devanna P."/>
            <person name="Winkler S."/>
            <person name="Jermiin L.S."/>
            <person name="Skirmuntt E.C."/>
            <person name="Katzourakis A."/>
            <person name="Burkitt-Gray L."/>
            <person name="Ray D.A."/>
            <person name="Sullivan K.A.M."/>
            <person name="Roscito J.G."/>
            <person name="Kirilenko B.M."/>
            <person name="Davalos L.M."/>
            <person name="Corthals A.P."/>
            <person name="Power M.L."/>
            <person name="Jones G."/>
            <person name="Ransome R.D."/>
            <person name="Dechmann D.K.N."/>
            <person name="Locatelli A.G."/>
            <person name="Puechmaille S.J."/>
            <person name="Fedrigo O."/>
            <person name="Jarvis E.D."/>
            <person name="Hiller M."/>
            <person name="Vernes S.C."/>
            <person name="Myers E.W."/>
            <person name="Teeling E.C."/>
        </authorList>
    </citation>
    <scope>NUCLEOTIDE SEQUENCE [LARGE SCALE GENOMIC DNA]</scope>
    <source>
        <strain evidence="7">MRhiFer1</strain>
        <tissue evidence="7">Lung</tissue>
    </source>
</reference>
<feature type="repeat" description="PPR" evidence="3">
    <location>
        <begin position="823"/>
        <end position="857"/>
    </location>
</feature>
<accession>A0A7J7SWG0</accession>
<dbReference type="PROSITE" id="PS50211">
    <property type="entry name" value="DENN"/>
    <property type="match status" value="1"/>
</dbReference>
<dbReference type="PROSITE" id="PS51375">
    <property type="entry name" value="PPR"/>
    <property type="match status" value="1"/>
</dbReference>
<dbReference type="SMART" id="SM00801">
    <property type="entry name" value="dDENN"/>
    <property type="match status" value="1"/>
</dbReference>
<dbReference type="Gene3D" id="2.100.10.50">
    <property type="match status" value="1"/>
</dbReference>
<dbReference type="InterPro" id="IPR051696">
    <property type="entry name" value="DENN_Domain_GEFs"/>
</dbReference>
<dbReference type="SMART" id="SM00799">
    <property type="entry name" value="DENN"/>
    <property type="match status" value="1"/>
</dbReference>
<proteinExistence type="predicted"/>
<dbReference type="InterPro" id="IPR005112">
    <property type="entry name" value="dDENN_dom"/>
</dbReference>
<dbReference type="GO" id="GO:0031410">
    <property type="term" value="C:cytoplasmic vesicle"/>
    <property type="evidence" value="ECO:0007669"/>
    <property type="project" value="TreeGrafter"/>
</dbReference>
<evidence type="ECO:0000256" key="1">
    <source>
        <dbReference type="ARBA" id="ARBA00022553"/>
    </source>
</evidence>
<feature type="region of interest" description="Disordered" evidence="4">
    <location>
        <begin position="732"/>
        <end position="756"/>
    </location>
</feature>
<organism evidence="7 8">
    <name type="scientific">Rhinolophus ferrumequinum</name>
    <name type="common">Greater horseshoe bat</name>
    <dbReference type="NCBI Taxonomy" id="59479"/>
    <lineage>
        <taxon>Eukaryota</taxon>
        <taxon>Metazoa</taxon>
        <taxon>Chordata</taxon>
        <taxon>Craniata</taxon>
        <taxon>Vertebrata</taxon>
        <taxon>Euteleostomi</taxon>
        <taxon>Mammalia</taxon>
        <taxon>Eutheria</taxon>
        <taxon>Laurasiatheria</taxon>
        <taxon>Chiroptera</taxon>
        <taxon>Yinpterochiroptera</taxon>
        <taxon>Rhinolophoidea</taxon>
        <taxon>Rhinolophidae</taxon>
        <taxon>Rhinolophinae</taxon>
        <taxon>Rhinolophus</taxon>
    </lineage>
</organism>
<dbReference type="InterPro" id="IPR001194">
    <property type="entry name" value="cDENN_dom"/>
</dbReference>
<feature type="compositionally biased region" description="Low complexity" evidence="4">
    <location>
        <begin position="1080"/>
        <end position="1092"/>
    </location>
</feature>
<feature type="compositionally biased region" description="Polar residues" evidence="4">
    <location>
        <begin position="938"/>
        <end position="947"/>
    </location>
</feature>
<evidence type="ECO:0000313" key="7">
    <source>
        <dbReference type="EMBL" id="KAF6292741.1"/>
    </source>
</evidence>
<sequence length="1501" mass="164549">MEADAVSEEGAMAEERPPRLVDYFVIAGLAGNGAPIPEETWVPEPSGSLRPPRPAEPITDVAVIARALGEEVPQGYTCIQTSTGGHPLELSAGLLGGTQPVICYRRGRDKPPLVELGVLYEGKERPKPGFQVLDTTPYSHSANLAPPGPGHPRTYLTYRRAAEGAGLHALGITDLCLVLPSKGEGTPHTYCRLPRNLNPGMWGPAVYLCYKVGLAKANTLVYEAELLGRYPAEDNEAFQLPESVPVFCLPMGATIECWPTQTKYPVPVFSTFVLTGAAGDKVYGAALQFYEAFPRERLSERQARALGLLSAVERGRALGGRAVRTRRAIAVLSRWPAFPAFRAFLTFLYRYSVSGPHRLPLEAHISHFIHNVPFPSPQRPRILVQMSPYDNLLLCQPVSSPLPLSGASFLQLLQSLGPELAITLLLAVLTEHKLLVHSLRPDLLTSVCEALVSMIFPLHWQCPYIPLCPLVLADVLSAPVPFIVGIHSSYFDLHDPPADVICVDLDTNTLFQMEEKKPLSPRTLPRKPYKVLLSTLTKLYQQLDQTYTGPEEEASLEFLLTDYEAVCGRRVRLEREVQGAFLRFMACLLKGYRNFLRPLTKAPSEGSHDVDNLFNLQGFLKSRERSSYKLYSQLLHTQMFSQFIEECSFGSVRHAALEFFDSCVDKVHPEQEKPEPTALVELEELSGSELTVFITPPEEPPVPEGSEPSPQYCYDGFPELRAELFESPQEQAGALPVPGASRSAPSSPAPRRTKQEMKVAQQMAQKSAAVPELWARCLLGHCYGLWFLCLPAYVRSAPSRVQALHTAYHVLRQMESNKVVRPDEVCYRMLMQLCSHYGQPVLSVRVMLDMRQAGIVPNTITYGYYNKAVLESKWPSGTPGGRLRWAKLRNVVLGAAQFRQPLRERWQQQQQQQQQQAAAREAGSSQTEPDVEHPSPTRPLQRQTTWAGRSLRDPASPKGRLVKSGSLGSARGAQPTVEAGVAHMIEALGVLEPRGSPVPWHDGSLSDLSLTGEEPAPGGSPGDSGSALSTQSTDALEGPSGRVPKAGGRQDEASTPRRGLGARLQQLLTPSRRSPASRVPLPELPADLPPAARCSPLDNLLHPRERPGSTASESSASLGSEWDLSESSVSSLSLRRSSERLSDPPGSSQTPSLEILLSSCSLCRACDSLVYDEDIMAGWAPDDSNLNTTCPFCACSFVPLLSVQTFDSRPSAPSPKPAPAGPNGSKDAPVPGGPGPVLSDRMSCLALDEPQLCNGHMGGASRQVEGGAWAYLSPLVLRKELESLVENEGSEVLALPDLPAAHPIIFWNLLWYFQRLRLPSILPCLVLASCNGPPPPQAPAPWLTPDPASVQVRLLWDVLTPDPNSCPPLYVLWRTHSQTPQRVAWPGPVPESLTLDLLESVLRYVGLNEVHKAIGLLLEKLEPPPTGLHPQRGIYRELLFLTMAVMGKDHKDIVNFDKRYKSAFNKLASSMGKEELRQRRAQMPTPKAIDCRKYFGAPLEC</sequence>
<dbReference type="Pfam" id="PF03455">
    <property type="entry name" value="dDENN"/>
    <property type="match status" value="1"/>
</dbReference>
<dbReference type="InterPro" id="IPR002885">
    <property type="entry name" value="PPR_rpt"/>
</dbReference>
<dbReference type="Pfam" id="PF02141">
    <property type="entry name" value="DENN"/>
    <property type="match status" value="1"/>
</dbReference>
<keyword evidence="2" id="KW-0344">Guanine-nucleotide releasing factor</keyword>
<dbReference type="Pfam" id="PF03456">
    <property type="entry name" value="uDENN"/>
    <property type="match status" value="1"/>
</dbReference>
<feature type="domain" description="MABP" evidence="6">
    <location>
        <begin position="55"/>
        <end position="214"/>
    </location>
</feature>